<feature type="chain" id="PRO_5017595813" description="Peptidase M20 dimerisation domain-containing protein" evidence="6">
    <location>
        <begin position="25"/>
        <end position="464"/>
    </location>
</feature>
<feature type="signal peptide" evidence="6">
    <location>
        <begin position="1"/>
        <end position="24"/>
    </location>
</feature>
<evidence type="ECO:0000256" key="3">
    <source>
        <dbReference type="ARBA" id="ARBA00022723"/>
    </source>
</evidence>
<dbReference type="AlphaFoldDB" id="A0A3D0W8P8"/>
<dbReference type="PANTHER" id="PTHR45962">
    <property type="entry name" value="N-FATTY-ACYL-AMINO ACID SYNTHASE/HYDROLASE PM20D1"/>
    <property type="match status" value="1"/>
</dbReference>
<evidence type="ECO:0000313" key="8">
    <source>
        <dbReference type="EMBL" id="HCB75115.1"/>
    </source>
</evidence>
<dbReference type="Gene3D" id="3.30.70.360">
    <property type="match status" value="1"/>
</dbReference>
<dbReference type="SUPFAM" id="SSF53187">
    <property type="entry name" value="Zn-dependent exopeptidases"/>
    <property type="match status" value="1"/>
</dbReference>
<name>A0A3D0W8P8_9SPHN</name>
<comment type="caution">
    <text evidence="8">The sequence shown here is derived from an EMBL/GenBank/DDBJ whole genome shotgun (WGS) entry which is preliminary data.</text>
</comment>
<dbReference type="InterPro" id="IPR002933">
    <property type="entry name" value="Peptidase_M20"/>
</dbReference>
<keyword evidence="5" id="KW-0862">Zinc</keyword>
<reference evidence="8 9" key="1">
    <citation type="journal article" date="2018" name="Nat. Biotechnol.">
        <title>A standardized bacterial taxonomy based on genome phylogeny substantially revises the tree of life.</title>
        <authorList>
            <person name="Parks D.H."/>
            <person name="Chuvochina M."/>
            <person name="Waite D.W."/>
            <person name="Rinke C."/>
            <person name="Skarshewski A."/>
            <person name="Chaumeil P.A."/>
            <person name="Hugenholtz P."/>
        </authorList>
    </citation>
    <scope>NUCLEOTIDE SEQUENCE [LARGE SCALE GENOMIC DNA]</scope>
    <source>
        <strain evidence="8">UBA9015</strain>
    </source>
</reference>
<dbReference type="Pfam" id="PF07687">
    <property type="entry name" value="M20_dimer"/>
    <property type="match status" value="1"/>
</dbReference>
<proteinExistence type="inferred from homology"/>
<evidence type="ECO:0000313" key="9">
    <source>
        <dbReference type="Proteomes" id="UP000262699"/>
    </source>
</evidence>
<dbReference type="InterPro" id="IPR036264">
    <property type="entry name" value="Bact_exopeptidase_dim_dom"/>
</dbReference>
<organism evidence="8 9">
    <name type="scientific">Sphingomonas bacterium</name>
    <dbReference type="NCBI Taxonomy" id="1895847"/>
    <lineage>
        <taxon>Bacteria</taxon>
        <taxon>Pseudomonadati</taxon>
        <taxon>Pseudomonadota</taxon>
        <taxon>Alphaproteobacteria</taxon>
        <taxon>Sphingomonadales</taxon>
        <taxon>Sphingomonadaceae</taxon>
        <taxon>Sphingomonas</taxon>
    </lineage>
</organism>
<accession>A0A3D0W8P8</accession>
<evidence type="ECO:0000256" key="4">
    <source>
        <dbReference type="ARBA" id="ARBA00022801"/>
    </source>
</evidence>
<feature type="domain" description="Peptidase M20 dimerisation" evidence="7">
    <location>
        <begin position="217"/>
        <end position="361"/>
    </location>
</feature>
<dbReference type="NCBIfam" id="NF006596">
    <property type="entry name" value="PRK09133.1"/>
    <property type="match status" value="1"/>
</dbReference>
<comment type="similarity">
    <text evidence="1">Belongs to the peptidase M20A family.</text>
</comment>
<dbReference type="Gene3D" id="3.40.630.10">
    <property type="entry name" value="Zn peptidases"/>
    <property type="match status" value="1"/>
</dbReference>
<dbReference type="Pfam" id="PF01546">
    <property type="entry name" value="Peptidase_M20"/>
    <property type="match status" value="1"/>
</dbReference>
<evidence type="ECO:0000259" key="7">
    <source>
        <dbReference type="Pfam" id="PF07687"/>
    </source>
</evidence>
<sequence length="464" mass="48500">MRHLPIIVAVTASATAFVPAAATAQDMPTTPAGKEALTLLTKGIAFQTVAGRGQVPAYSAYLKQQLVAAGFAEADVTFVPIGETGYLTARYPGRDRKAKPTVVLAHMDVVEADPKDWTRDPFTPVVEKGYVYGRGSLDNKAGLSLAVATLMKLKRERWVPQRDLVLVLTGDEETSMKTTQAAAEAFKGAGLVLNADAGGGALGDDGKPIAYGLQAAEKVYGDWHLTITDPGGHSSRPGPTNAIVSLAAAVGRIAAYRFPPQQNEITKASLAATAAGMPGPLGAAMKAFAANPNDQAAADAISADPRYIGQVRTTCVTTMFNGGHAPNALPQRAMANVNCRIFPGTPRAEIEKKLTALVADPKIKVSFADNGTIEAGASPLDPKVLAAVKAAAAKRSPGLQVLPQQEAGATDSMHFRAHGIPSFGVGPVFMEPGEIFAHGLNERVPVATIDPGVVWWEDLLRSLG</sequence>
<evidence type="ECO:0000256" key="5">
    <source>
        <dbReference type="ARBA" id="ARBA00022833"/>
    </source>
</evidence>
<keyword evidence="3" id="KW-0479">Metal-binding</keyword>
<dbReference type="InterPro" id="IPR047177">
    <property type="entry name" value="Pept_M20A"/>
</dbReference>
<dbReference type="InterPro" id="IPR011650">
    <property type="entry name" value="Peptidase_M20_dimer"/>
</dbReference>
<dbReference type="PANTHER" id="PTHR45962:SF1">
    <property type="entry name" value="N-FATTY-ACYL-AMINO ACID SYNTHASE_HYDROLASE PM20D1"/>
    <property type="match status" value="1"/>
</dbReference>
<dbReference type="GO" id="GO:0008233">
    <property type="term" value="F:peptidase activity"/>
    <property type="evidence" value="ECO:0007669"/>
    <property type="project" value="UniProtKB-KW"/>
</dbReference>
<keyword evidence="2" id="KW-0645">Protease</keyword>
<dbReference type="Proteomes" id="UP000262699">
    <property type="component" value="Unassembled WGS sequence"/>
</dbReference>
<dbReference type="GO" id="GO:0046872">
    <property type="term" value="F:metal ion binding"/>
    <property type="evidence" value="ECO:0007669"/>
    <property type="project" value="UniProtKB-KW"/>
</dbReference>
<dbReference type="EMBL" id="DOYJ01000091">
    <property type="protein sequence ID" value="HCB75115.1"/>
    <property type="molecule type" value="Genomic_DNA"/>
</dbReference>
<dbReference type="SUPFAM" id="SSF55031">
    <property type="entry name" value="Bacterial exopeptidase dimerisation domain"/>
    <property type="match status" value="1"/>
</dbReference>
<gene>
    <name evidence="8" type="ORF">DEP91_02920</name>
</gene>
<evidence type="ECO:0000256" key="6">
    <source>
        <dbReference type="SAM" id="SignalP"/>
    </source>
</evidence>
<dbReference type="Gene3D" id="1.10.150.900">
    <property type="match status" value="1"/>
</dbReference>
<keyword evidence="6" id="KW-0732">Signal</keyword>
<dbReference type="GO" id="GO:0006508">
    <property type="term" value="P:proteolysis"/>
    <property type="evidence" value="ECO:0007669"/>
    <property type="project" value="UniProtKB-KW"/>
</dbReference>
<evidence type="ECO:0000256" key="2">
    <source>
        <dbReference type="ARBA" id="ARBA00022670"/>
    </source>
</evidence>
<protein>
    <recommendedName>
        <fullName evidence="7">Peptidase M20 dimerisation domain-containing protein</fullName>
    </recommendedName>
</protein>
<keyword evidence="4" id="KW-0378">Hydrolase</keyword>
<evidence type="ECO:0000256" key="1">
    <source>
        <dbReference type="ARBA" id="ARBA00006247"/>
    </source>
</evidence>